<dbReference type="OrthoDB" id="9813911at2"/>
<dbReference type="HOGENOM" id="CLU_144225_0_0_5"/>
<gene>
    <name evidence="2" type="ORF">RB2654_20453</name>
</gene>
<dbReference type="Pfam" id="PF14079">
    <property type="entry name" value="DUF4260"/>
    <property type="match status" value="1"/>
</dbReference>
<keyword evidence="1" id="KW-0812">Transmembrane</keyword>
<comment type="caution">
    <text evidence="2">The sequence shown here is derived from an EMBL/GenBank/DDBJ whole genome shotgun (WGS) entry which is preliminary data.</text>
</comment>
<evidence type="ECO:0008006" key="4">
    <source>
        <dbReference type="Google" id="ProtNLM"/>
    </source>
</evidence>
<accession>A3VAQ1</accession>
<reference evidence="2 3" key="1">
    <citation type="journal article" date="2010" name="J. Bacteriol.">
        <title>Genome sequences of Pelagibaca bermudensis HTCC2601T and Maritimibacter alkaliphilus HTCC2654T, the type strains of two marine Roseobacter genera.</title>
        <authorList>
            <person name="Thrash J.C."/>
            <person name="Cho J.C."/>
            <person name="Ferriera S."/>
            <person name="Johnson J."/>
            <person name="Vergin K.L."/>
            <person name="Giovannoni S.J."/>
        </authorList>
    </citation>
    <scope>NUCLEOTIDE SEQUENCE [LARGE SCALE GENOMIC DNA]</scope>
    <source>
        <strain evidence="2 3">HTCC2654</strain>
    </source>
</reference>
<dbReference type="eggNOG" id="ENOG5032SZF">
    <property type="taxonomic scope" value="Bacteria"/>
</dbReference>
<dbReference type="RefSeq" id="WP_008335011.1">
    <property type="nucleotide sequence ID" value="NZ_CH902578.1"/>
</dbReference>
<sequence length="123" mass="13355">MSRRRALETPQIAMLRLEGVALFAFGVALFASTGVSWWLFAIFLLAPDLSALGYLAGPRIGAWCYNLGHTYTLPAALIGVGWATGTPPALAFGSIWLCHIGMDRVVGYGLKHRTAFRSTHLSF</sequence>
<evidence type="ECO:0000313" key="3">
    <source>
        <dbReference type="Proteomes" id="UP000002931"/>
    </source>
</evidence>
<name>A3VAQ1_9RHOB</name>
<dbReference type="Proteomes" id="UP000002931">
    <property type="component" value="Unassembled WGS sequence"/>
</dbReference>
<dbReference type="InterPro" id="IPR025356">
    <property type="entry name" value="DUF4260"/>
</dbReference>
<organism evidence="2 3">
    <name type="scientific">Maritimibacter alkaliphilus HTCC2654</name>
    <dbReference type="NCBI Taxonomy" id="314271"/>
    <lineage>
        <taxon>Bacteria</taxon>
        <taxon>Pseudomonadati</taxon>
        <taxon>Pseudomonadota</taxon>
        <taxon>Alphaproteobacteria</taxon>
        <taxon>Rhodobacterales</taxon>
        <taxon>Roseobacteraceae</taxon>
        <taxon>Maritimibacter</taxon>
    </lineage>
</organism>
<keyword evidence="1" id="KW-1133">Transmembrane helix</keyword>
<protein>
    <recommendedName>
        <fullName evidence="4">DUF4260 domain-containing protein</fullName>
    </recommendedName>
</protein>
<proteinExistence type="predicted"/>
<evidence type="ECO:0000313" key="2">
    <source>
        <dbReference type="EMBL" id="EAQ14992.1"/>
    </source>
</evidence>
<keyword evidence="3" id="KW-1185">Reference proteome</keyword>
<feature type="transmembrane region" description="Helical" evidence="1">
    <location>
        <begin position="12"/>
        <end position="31"/>
    </location>
</feature>
<dbReference type="AlphaFoldDB" id="A3VAQ1"/>
<keyword evidence="1" id="KW-0472">Membrane</keyword>
<dbReference type="STRING" id="314271.RB2654_20453"/>
<evidence type="ECO:0000256" key="1">
    <source>
        <dbReference type="SAM" id="Phobius"/>
    </source>
</evidence>
<dbReference type="EMBL" id="AAMT01000001">
    <property type="protein sequence ID" value="EAQ14992.1"/>
    <property type="molecule type" value="Genomic_DNA"/>
</dbReference>